<dbReference type="KEGG" id="dol:Dole_1275"/>
<sequence>MPLMASIIHKAGWVVVHGHRVIRDGFVRVAGGVITEVGTGAAGNGTVVDHGEGALVPAFVNAHTHLELSALAGRLSTGQGFESWVRELLALRQEQTRDHLRREARVAADRMIKAGTLVAGEVSTLGITADLFRDAGLAGVWFSEVLGQHLPESMDLPPADQWRASSFAAHAPHTTAPEVLCRLKQMCDERGLPFSIHLAESPEEAEFIQTGKGRWADFLSERGIGFFKWPVPSKSPVGYLADLGLLGPNLLAVHLVYADAADIEMLARNRVHGCLCLRSNMALHGRMPDVARMVDAGFYLCLGTDSLACVDSLSMVDEMAFVAYKCPALRPEDLLNMATINGAAALGVADRFGSLEPGKKGALVYLPVKAENPKALLERIVSGEGGPVSTWWPEERKRE</sequence>
<keyword evidence="1 3" id="KW-0378">Hydrolase</keyword>
<keyword evidence="4" id="KW-1185">Reference proteome</keyword>
<dbReference type="Proteomes" id="UP000008561">
    <property type="component" value="Chromosome"/>
</dbReference>
<evidence type="ECO:0000259" key="2">
    <source>
        <dbReference type="Pfam" id="PF01979"/>
    </source>
</evidence>
<name>A8ZY74_DESOH</name>
<proteinExistence type="predicted"/>
<dbReference type="HOGENOM" id="CLU_012358_2_5_7"/>
<evidence type="ECO:0000256" key="1">
    <source>
        <dbReference type="ARBA" id="ARBA00022801"/>
    </source>
</evidence>
<dbReference type="PANTHER" id="PTHR43794:SF11">
    <property type="entry name" value="AMIDOHYDROLASE-RELATED DOMAIN-CONTAINING PROTEIN"/>
    <property type="match status" value="1"/>
</dbReference>
<dbReference type="InterPro" id="IPR006680">
    <property type="entry name" value="Amidohydro-rel"/>
</dbReference>
<dbReference type="InterPro" id="IPR032466">
    <property type="entry name" value="Metal_Hydrolase"/>
</dbReference>
<dbReference type="InterPro" id="IPR011059">
    <property type="entry name" value="Metal-dep_hydrolase_composite"/>
</dbReference>
<dbReference type="OrthoDB" id="9807210at2"/>
<gene>
    <name evidence="3" type="ordered locus">Dole_1275</name>
</gene>
<organism evidence="3 4">
    <name type="scientific">Desulfosudis oleivorans (strain DSM 6200 / JCM 39069 / Hxd3)</name>
    <name type="common">Desulfococcus oleovorans</name>
    <dbReference type="NCBI Taxonomy" id="96561"/>
    <lineage>
        <taxon>Bacteria</taxon>
        <taxon>Pseudomonadati</taxon>
        <taxon>Thermodesulfobacteriota</taxon>
        <taxon>Desulfobacteria</taxon>
        <taxon>Desulfobacterales</taxon>
        <taxon>Desulfosudaceae</taxon>
        <taxon>Desulfosudis</taxon>
    </lineage>
</organism>
<dbReference type="Pfam" id="PF01979">
    <property type="entry name" value="Amidohydro_1"/>
    <property type="match status" value="1"/>
</dbReference>
<dbReference type="eggNOG" id="COG0402">
    <property type="taxonomic scope" value="Bacteria"/>
</dbReference>
<dbReference type="Gene3D" id="3.20.20.140">
    <property type="entry name" value="Metal-dependent hydrolases"/>
    <property type="match status" value="1"/>
</dbReference>
<dbReference type="PANTHER" id="PTHR43794">
    <property type="entry name" value="AMINOHYDROLASE SSNA-RELATED"/>
    <property type="match status" value="1"/>
</dbReference>
<dbReference type="SUPFAM" id="SSF51556">
    <property type="entry name" value="Metallo-dependent hydrolases"/>
    <property type="match status" value="1"/>
</dbReference>
<dbReference type="InterPro" id="IPR050287">
    <property type="entry name" value="MTA/SAH_deaminase"/>
</dbReference>
<evidence type="ECO:0000313" key="4">
    <source>
        <dbReference type="Proteomes" id="UP000008561"/>
    </source>
</evidence>
<evidence type="ECO:0000313" key="3">
    <source>
        <dbReference type="EMBL" id="ABW67081.1"/>
    </source>
</evidence>
<reference evidence="3 4" key="1">
    <citation type="submission" date="2007-10" db="EMBL/GenBank/DDBJ databases">
        <title>Complete sequence of Desulfococcus oleovorans Hxd3.</title>
        <authorList>
            <consortium name="US DOE Joint Genome Institute"/>
            <person name="Copeland A."/>
            <person name="Lucas S."/>
            <person name="Lapidus A."/>
            <person name="Barry K."/>
            <person name="Glavina del Rio T."/>
            <person name="Dalin E."/>
            <person name="Tice H."/>
            <person name="Pitluck S."/>
            <person name="Kiss H."/>
            <person name="Brettin T."/>
            <person name="Bruce D."/>
            <person name="Detter J.C."/>
            <person name="Han C."/>
            <person name="Schmutz J."/>
            <person name="Larimer F."/>
            <person name="Land M."/>
            <person name="Hauser L."/>
            <person name="Kyrpides N."/>
            <person name="Kim E."/>
            <person name="Wawrik B."/>
            <person name="Richardson P."/>
        </authorList>
    </citation>
    <scope>NUCLEOTIDE SEQUENCE [LARGE SCALE GENOMIC DNA]</scope>
    <source>
        <strain evidence="4">DSM 6200 / JCM 39069 / Hxd3</strain>
    </source>
</reference>
<protein>
    <submittedName>
        <fullName evidence="3">Amidohydrolase</fullName>
    </submittedName>
</protein>
<feature type="domain" description="Amidohydrolase-related" evidence="2">
    <location>
        <begin position="55"/>
        <end position="366"/>
    </location>
</feature>
<dbReference type="AlphaFoldDB" id="A8ZY74"/>
<dbReference type="GO" id="GO:0016810">
    <property type="term" value="F:hydrolase activity, acting on carbon-nitrogen (but not peptide) bonds"/>
    <property type="evidence" value="ECO:0007669"/>
    <property type="project" value="InterPro"/>
</dbReference>
<dbReference type="SUPFAM" id="SSF51338">
    <property type="entry name" value="Composite domain of metallo-dependent hydrolases"/>
    <property type="match status" value="1"/>
</dbReference>
<accession>A8ZY74</accession>
<dbReference type="STRING" id="96561.Dole_1275"/>
<dbReference type="EMBL" id="CP000859">
    <property type="protein sequence ID" value="ABW67081.1"/>
    <property type="molecule type" value="Genomic_DNA"/>
</dbReference>